<evidence type="ECO:0000256" key="1">
    <source>
        <dbReference type="PROSITE-ProRule" id="PRU00723"/>
    </source>
</evidence>
<dbReference type="GO" id="GO:0008270">
    <property type="term" value="F:zinc ion binding"/>
    <property type="evidence" value="ECO:0007669"/>
    <property type="project" value="UniProtKB-KW"/>
</dbReference>
<feature type="region of interest" description="Disordered" evidence="2">
    <location>
        <begin position="307"/>
        <end position="360"/>
    </location>
</feature>
<dbReference type="Proteomes" id="UP000027238">
    <property type="component" value="Unassembled WGS sequence"/>
</dbReference>
<dbReference type="HOGENOM" id="CLU_033464_0_0_1"/>
<organism evidence="4 5">
    <name type="scientific">Colletotrichum sublineola</name>
    <name type="common">Sorghum anthracnose fungus</name>
    <dbReference type="NCBI Taxonomy" id="1173701"/>
    <lineage>
        <taxon>Eukaryota</taxon>
        <taxon>Fungi</taxon>
        <taxon>Dikarya</taxon>
        <taxon>Ascomycota</taxon>
        <taxon>Pezizomycotina</taxon>
        <taxon>Sordariomycetes</taxon>
        <taxon>Hypocreomycetidae</taxon>
        <taxon>Glomerellales</taxon>
        <taxon>Glomerellaceae</taxon>
        <taxon>Colletotrichum</taxon>
        <taxon>Colletotrichum graminicola species complex</taxon>
    </lineage>
</organism>
<evidence type="ECO:0000313" key="5">
    <source>
        <dbReference type="Proteomes" id="UP000027238"/>
    </source>
</evidence>
<feature type="domain" description="C3H1-type" evidence="3">
    <location>
        <begin position="405"/>
        <end position="430"/>
    </location>
</feature>
<reference evidence="5" key="1">
    <citation type="journal article" date="2014" name="Genome Announc.">
        <title>Draft genome sequence of Colletotrichum sublineola, a destructive pathogen of cultivated sorghum.</title>
        <authorList>
            <person name="Baroncelli R."/>
            <person name="Sanz-Martin J.M."/>
            <person name="Rech G.E."/>
            <person name="Sukno S.A."/>
            <person name="Thon M.R."/>
        </authorList>
    </citation>
    <scope>NUCLEOTIDE SEQUENCE [LARGE SCALE GENOMIC DNA]</scope>
    <source>
        <strain evidence="5">TX430BB</strain>
    </source>
</reference>
<protein>
    <recommendedName>
        <fullName evidence="3">C3H1-type domain-containing protein</fullName>
    </recommendedName>
</protein>
<keyword evidence="1" id="KW-0862">Zinc</keyword>
<keyword evidence="5" id="KW-1185">Reference proteome</keyword>
<evidence type="ECO:0000256" key="2">
    <source>
        <dbReference type="SAM" id="MobiDB-lite"/>
    </source>
</evidence>
<dbReference type="InterPro" id="IPR000571">
    <property type="entry name" value="Znf_CCCH"/>
</dbReference>
<dbReference type="STRING" id="1173701.A0A066XXL7"/>
<accession>A0A066XXL7</accession>
<gene>
    <name evidence="4" type="ORF">CSUB01_05062</name>
</gene>
<dbReference type="eggNOG" id="ENOG502S9YF">
    <property type="taxonomic scope" value="Eukaryota"/>
</dbReference>
<dbReference type="EMBL" id="JMSE01000333">
    <property type="protein sequence ID" value="KDN70526.1"/>
    <property type="molecule type" value="Genomic_DNA"/>
</dbReference>
<dbReference type="PROSITE" id="PS50103">
    <property type="entry name" value="ZF_C3H1"/>
    <property type="match status" value="1"/>
</dbReference>
<name>A0A066XXL7_COLSU</name>
<dbReference type="GO" id="GO:0004540">
    <property type="term" value="F:RNA nuclease activity"/>
    <property type="evidence" value="ECO:0007669"/>
    <property type="project" value="InterPro"/>
</dbReference>
<dbReference type="InterPro" id="IPR021139">
    <property type="entry name" value="NYN"/>
</dbReference>
<proteinExistence type="predicted"/>
<keyword evidence="1" id="KW-0863">Zinc-finger</keyword>
<dbReference type="AlphaFoldDB" id="A0A066XXL7"/>
<dbReference type="Pfam" id="PF01936">
    <property type="entry name" value="NYN"/>
    <property type="match status" value="1"/>
</dbReference>
<feature type="zinc finger region" description="C3H1-type" evidence="1">
    <location>
        <begin position="405"/>
        <end position="430"/>
    </location>
</feature>
<comment type="caution">
    <text evidence="4">The sequence shown here is derived from an EMBL/GenBank/DDBJ whole genome shotgun (WGS) entry which is preliminary data.</text>
</comment>
<sequence>MNVNVNDDCLLFVDDSNVWIEAQKFAASGNTHMPKLADGDRDPRLRIDIGKLVNTLCNGRNQCQSYIYGSRPPPNDLVWDQYKKCRFKTKIYDRGANGKEKEVDNSMAVDMSEEAVELRTSARFSSHATQKKDRTIFIVITGDRDMLPAVKKVLRCGIRVELWEWDSGMAKEYLKERNNNILLSVKSRDTIFSHVSFTNYRSTRNTRMVLSQTIVLCEPGDSIGQTWDESFVAKMLLDLGRLFYITRPKAGTEIFAEFPRVSNIEAIVHQAEKLFSPKITIISWPIYASRFNKDLSVVVETSNMFSPLENDGGPRYDNELGGSPSLEDEQTEAQVINRRGGDPDDEEGWQRVQSRSRPDRAHALALRRSQRCSRGQHCGDKGDCGYQHTEKEMARFRENPNLDFKRWKTRRCVKSECRKGERCPFAHSKQDAWCLPCNDQGHFTDECRTSGL</sequence>
<evidence type="ECO:0000313" key="4">
    <source>
        <dbReference type="EMBL" id="KDN70526.1"/>
    </source>
</evidence>
<dbReference type="Gene3D" id="3.40.50.1010">
    <property type="entry name" value="5'-nuclease"/>
    <property type="match status" value="1"/>
</dbReference>
<evidence type="ECO:0000259" key="3">
    <source>
        <dbReference type="PROSITE" id="PS50103"/>
    </source>
</evidence>
<dbReference type="OrthoDB" id="2311180at2759"/>
<dbReference type="OMA" id="AICIKCH"/>
<keyword evidence="1" id="KW-0479">Metal-binding</keyword>